<dbReference type="EC" id="2.7.1.49" evidence="2"/>
<comment type="pathway">
    <text evidence="1">Cofactor biosynthesis; thiamine diphosphate biosynthesis.</text>
</comment>
<organism evidence="4 5">
    <name type="scientific">Phaeobacter inhibens</name>
    <dbReference type="NCBI Taxonomy" id="221822"/>
    <lineage>
        <taxon>Bacteria</taxon>
        <taxon>Pseudomonadati</taxon>
        <taxon>Pseudomonadota</taxon>
        <taxon>Alphaproteobacteria</taxon>
        <taxon>Rhodobacterales</taxon>
        <taxon>Roseobacteraceae</taxon>
        <taxon>Phaeobacter</taxon>
    </lineage>
</organism>
<evidence type="ECO:0000313" key="5">
    <source>
        <dbReference type="Proteomes" id="UP000236447"/>
    </source>
</evidence>
<dbReference type="GO" id="GO:0005829">
    <property type="term" value="C:cytosol"/>
    <property type="evidence" value="ECO:0007669"/>
    <property type="project" value="TreeGrafter"/>
</dbReference>
<name>A0A2I7K6W5_9RHOB</name>
<dbReference type="GO" id="GO:0008972">
    <property type="term" value="F:phosphomethylpyrimidine kinase activity"/>
    <property type="evidence" value="ECO:0007669"/>
    <property type="project" value="InterPro"/>
</dbReference>
<accession>A0A2I7K6W5</accession>
<evidence type="ECO:0000256" key="2">
    <source>
        <dbReference type="ARBA" id="ARBA00012135"/>
    </source>
</evidence>
<feature type="domain" description="Pyridoxamine kinase/Phosphomethylpyrimidine kinase" evidence="3">
    <location>
        <begin position="11"/>
        <end position="262"/>
    </location>
</feature>
<gene>
    <name evidence="4" type="primary">thiD</name>
    <name evidence="4" type="ORF">PhaeoP88_00952</name>
</gene>
<dbReference type="GO" id="GO:0009229">
    <property type="term" value="P:thiamine diphosphate biosynthetic process"/>
    <property type="evidence" value="ECO:0007669"/>
    <property type="project" value="UniProtKB-UniPathway"/>
</dbReference>
<dbReference type="UniPathway" id="UPA00060">
    <property type="reaction ID" value="UER00138"/>
</dbReference>
<keyword evidence="4" id="KW-0808">Transferase</keyword>
<dbReference type="Gene3D" id="3.40.1190.20">
    <property type="match status" value="1"/>
</dbReference>
<dbReference type="PANTHER" id="PTHR20858:SF17">
    <property type="entry name" value="HYDROXYMETHYLPYRIMIDINE_PHOSPHOMETHYLPYRIMIDINE KINASE THI20-RELATED"/>
    <property type="match status" value="1"/>
</dbReference>
<evidence type="ECO:0000256" key="1">
    <source>
        <dbReference type="ARBA" id="ARBA00004948"/>
    </source>
</evidence>
<reference evidence="4 5" key="1">
    <citation type="journal article" date="2017" name="Front. Microbiol.">
        <title>Phaeobacter piscinae sp. nov., a species of the Roseobacter group and potential aquaculture probiont.</title>
        <authorList>
            <person name="Sonnenschein E.C."/>
            <person name="Phippen C.B.W."/>
            <person name="Nielsen K.F."/>
            <person name="Mateiu R.V."/>
            <person name="Melchiorsen J."/>
            <person name="Gram L."/>
            <person name="Overmann J."/>
            <person name="Freese H.M."/>
        </authorList>
    </citation>
    <scope>NUCLEOTIDE SEQUENCE [LARGE SCALE GENOMIC DNA]</scope>
    <source>
        <strain evidence="4 5">P88</strain>
    </source>
</reference>
<evidence type="ECO:0000259" key="3">
    <source>
        <dbReference type="Pfam" id="PF08543"/>
    </source>
</evidence>
<dbReference type="InterPro" id="IPR013749">
    <property type="entry name" value="PM/HMP-P_kinase-1"/>
</dbReference>
<sequence>MTTLLIIAGTDSSGGAGLTRDVAAATAMAQLLPQFAQRSLSLRPVVTAVTVQTDAALEEIHPTRPEVIQSQIRAAAATGPISAVKIGMVGSAMAAESIAKALALSVPDTCPVVLDPVLRSSSGGRLMQASDLKPLITRANLITPNVQEAAQLAPCLSDRQPDSPDAPGNASQTRRLQQARQLQDAGADAVLIKGGHGGGALSVDHLFFGDAHIRYERPRLPRGRRGTGCTLATAIAVQLMAGRGLDQACANAGDYVHEWLKEAAI</sequence>
<dbReference type="RefSeq" id="WP_102883183.1">
    <property type="nucleotide sequence ID" value="NZ_CP010725.1"/>
</dbReference>
<dbReference type="Pfam" id="PF08543">
    <property type="entry name" value="Phos_pyr_kin"/>
    <property type="match status" value="1"/>
</dbReference>
<protein>
    <recommendedName>
        <fullName evidence="2">hydroxymethylpyrimidine kinase</fullName>
        <ecNumber evidence="2">2.7.1.49</ecNumber>
    </recommendedName>
</protein>
<dbReference type="SUPFAM" id="SSF53613">
    <property type="entry name" value="Ribokinase-like"/>
    <property type="match status" value="1"/>
</dbReference>
<keyword evidence="4" id="KW-0418">Kinase</keyword>
<dbReference type="InterPro" id="IPR029056">
    <property type="entry name" value="Ribokinase-like"/>
</dbReference>
<reference evidence="4 5" key="2">
    <citation type="journal article" date="2017" name="Genome Biol. Evol.">
        <title>Trajectories and Drivers of Genome Evolution in Surface-Associated Marine Phaeobacter.</title>
        <authorList>
            <person name="Freese H.M."/>
            <person name="Sikorski J."/>
            <person name="Bunk B."/>
            <person name="Scheuner C."/>
            <person name="Meier-Kolthoff J.P."/>
            <person name="Sproer C."/>
            <person name="Gram L."/>
            <person name="Overmann J."/>
        </authorList>
    </citation>
    <scope>NUCLEOTIDE SEQUENCE [LARGE SCALE GENOMIC DNA]</scope>
    <source>
        <strain evidence="4 5">P88</strain>
    </source>
</reference>
<dbReference type="AlphaFoldDB" id="A0A2I7K6W5"/>
<dbReference type="EMBL" id="CP010725">
    <property type="protein sequence ID" value="AUQ98341.1"/>
    <property type="molecule type" value="Genomic_DNA"/>
</dbReference>
<proteinExistence type="predicted"/>
<dbReference type="CDD" id="cd01169">
    <property type="entry name" value="HMPP_kinase"/>
    <property type="match status" value="1"/>
</dbReference>
<dbReference type="PANTHER" id="PTHR20858">
    <property type="entry name" value="PHOSPHOMETHYLPYRIMIDINE KINASE"/>
    <property type="match status" value="1"/>
</dbReference>
<dbReference type="GO" id="GO:0008902">
    <property type="term" value="F:hydroxymethylpyrimidine kinase activity"/>
    <property type="evidence" value="ECO:0007669"/>
    <property type="project" value="UniProtKB-EC"/>
</dbReference>
<dbReference type="GO" id="GO:0009228">
    <property type="term" value="P:thiamine biosynthetic process"/>
    <property type="evidence" value="ECO:0007669"/>
    <property type="project" value="InterPro"/>
</dbReference>
<dbReference type="Proteomes" id="UP000236447">
    <property type="component" value="Chromosome"/>
</dbReference>
<evidence type="ECO:0000313" key="4">
    <source>
        <dbReference type="EMBL" id="AUQ98341.1"/>
    </source>
</evidence>
<dbReference type="InterPro" id="IPR004399">
    <property type="entry name" value="HMP/HMP-P_kinase_dom"/>
</dbReference>